<evidence type="ECO:0000256" key="1">
    <source>
        <dbReference type="ARBA" id="ARBA00004442"/>
    </source>
</evidence>
<accession>A0ABU5V0F4</accession>
<dbReference type="Gene3D" id="3.30.1450.10">
    <property type="match status" value="1"/>
</dbReference>
<dbReference type="InterPro" id="IPR050330">
    <property type="entry name" value="Bact_OuterMem_StrucFunc"/>
</dbReference>
<keyword evidence="8" id="KW-1185">Reference proteome</keyword>
<evidence type="ECO:0000313" key="7">
    <source>
        <dbReference type="EMBL" id="MEA5666467.1"/>
    </source>
</evidence>
<sequence>MNSKWSVLALVVALAACSSKGEVRERGFPDPARAYPAGGTYVNLDNLRQYATGMNKHQVQTLLGTPHFNEGLWGVREWNYLFNFRRAVGATPVQCQFQVKFDHDGVAVGHAWQPESCAALLEPAPAPPPPAPPPPPVAPAPLRIAADALFAFDSAKLSDAGKARLAEVASTVRGQGAGMDLTVIGYTDRIGSDAYNMDLSQRRAAAVRGYLVEQGILAGSIRAEGRGSAEPLVQCNDGGRAALVACLAPNRRVEIAGIGN</sequence>
<dbReference type="CDD" id="cd07185">
    <property type="entry name" value="OmpA_C-like"/>
    <property type="match status" value="1"/>
</dbReference>
<dbReference type="SUPFAM" id="SSF103088">
    <property type="entry name" value="OmpA-like"/>
    <property type="match status" value="1"/>
</dbReference>
<evidence type="ECO:0000259" key="6">
    <source>
        <dbReference type="PROSITE" id="PS51123"/>
    </source>
</evidence>
<name>A0ABU5V0F4_9GAMM</name>
<dbReference type="PANTHER" id="PTHR30329">
    <property type="entry name" value="STATOR ELEMENT OF FLAGELLAR MOTOR COMPLEX"/>
    <property type="match status" value="1"/>
</dbReference>
<proteinExistence type="predicted"/>
<comment type="caution">
    <text evidence="7">The sequence shown here is derived from an EMBL/GenBank/DDBJ whole genome shotgun (WGS) entry which is preliminary data.</text>
</comment>
<dbReference type="Proteomes" id="UP001301653">
    <property type="component" value="Unassembled WGS sequence"/>
</dbReference>
<evidence type="ECO:0000256" key="5">
    <source>
        <dbReference type="PROSITE-ProRule" id="PRU00473"/>
    </source>
</evidence>
<protein>
    <submittedName>
        <fullName evidence="7">OmpA family protein</fullName>
    </submittedName>
</protein>
<evidence type="ECO:0000313" key="8">
    <source>
        <dbReference type="Proteomes" id="UP001301653"/>
    </source>
</evidence>
<dbReference type="Pfam" id="PF04355">
    <property type="entry name" value="BamE"/>
    <property type="match status" value="1"/>
</dbReference>
<dbReference type="Gene3D" id="3.30.1330.60">
    <property type="entry name" value="OmpA-like domain"/>
    <property type="match status" value="1"/>
</dbReference>
<dbReference type="PROSITE" id="PS01068">
    <property type="entry name" value="OMPA_1"/>
    <property type="match status" value="1"/>
</dbReference>
<dbReference type="InterPro" id="IPR006690">
    <property type="entry name" value="OMPA-like_CS"/>
</dbReference>
<dbReference type="InterPro" id="IPR006664">
    <property type="entry name" value="OMP_bac"/>
</dbReference>
<dbReference type="InterPro" id="IPR037873">
    <property type="entry name" value="BamE-like"/>
</dbReference>
<reference evidence="7 8" key="1">
    <citation type="submission" date="2023-12" db="EMBL/GenBank/DDBJ databases">
        <title>Stenotrophomonas guangdongensis sp. nov., isolated from wilted pepper plants (Capsicum annuum).</title>
        <authorList>
            <person name="Qiu M."/>
            <person name="Li Y."/>
            <person name="Liu Q."/>
            <person name="Zhang X."/>
            <person name="Huang Y."/>
            <person name="Guo R."/>
            <person name="Hu M."/>
            <person name="Zhou J."/>
            <person name="Zhou X."/>
        </authorList>
    </citation>
    <scope>NUCLEOTIDE SEQUENCE [LARGE SCALE GENOMIC DNA]</scope>
    <source>
        <strain evidence="7 8">MH1</strain>
    </source>
</reference>
<dbReference type="PROSITE" id="PS51123">
    <property type="entry name" value="OMPA_2"/>
    <property type="match status" value="1"/>
</dbReference>
<keyword evidence="3 5" id="KW-0472">Membrane</keyword>
<comment type="subcellular location">
    <subcellularLocation>
        <location evidence="1">Cell outer membrane</location>
    </subcellularLocation>
</comment>
<dbReference type="EMBL" id="JAYFUH010000061">
    <property type="protein sequence ID" value="MEA5666467.1"/>
    <property type="molecule type" value="Genomic_DNA"/>
</dbReference>
<gene>
    <name evidence="7" type="ORF">VA603_02780</name>
</gene>
<dbReference type="InterPro" id="IPR007450">
    <property type="entry name" value="BamE_dom"/>
</dbReference>
<dbReference type="PANTHER" id="PTHR30329:SF21">
    <property type="entry name" value="LIPOPROTEIN YIAD-RELATED"/>
    <property type="match status" value="1"/>
</dbReference>
<dbReference type="InterPro" id="IPR036737">
    <property type="entry name" value="OmpA-like_sf"/>
</dbReference>
<evidence type="ECO:0000256" key="2">
    <source>
        <dbReference type="ARBA" id="ARBA00022729"/>
    </source>
</evidence>
<dbReference type="PROSITE" id="PS51257">
    <property type="entry name" value="PROKAR_LIPOPROTEIN"/>
    <property type="match status" value="1"/>
</dbReference>
<dbReference type="RefSeq" id="WP_323437866.1">
    <property type="nucleotide sequence ID" value="NZ_JAYFUH010000061.1"/>
</dbReference>
<organism evidence="7 8">
    <name type="scientific">Stenotrophomonas capsici</name>
    <dbReference type="NCBI Taxonomy" id="3110230"/>
    <lineage>
        <taxon>Bacteria</taxon>
        <taxon>Pseudomonadati</taxon>
        <taxon>Pseudomonadota</taxon>
        <taxon>Gammaproteobacteria</taxon>
        <taxon>Lysobacterales</taxon>
        <taxon>Lysobacteraceae</taxon>
        <taxon>Stenotrophomonas</taxon>
    </lineage>
</organism>
<feature type="domain" description="OmpA-like" evidence="6">
    <location>
        <begin position="137"/>
        <end position="260"/>
    </location>
</feature>
<evidence type="ECO:0000256" key="4">
    <source>
        <dbReference type="ARBA" id="ARBA00023237"/>
    </source>
</evidence>
<evidence type="ECO:0000256" key="3">
    <source>
        <dbReference type="ARBA" id="ARBA00023136"/>
    </source>
</evidence>
<keyword evidence="2" id="KW-0732">Signal</keyword>
<dbReference type="InterPro" id="IPR006665">
    <property type="entry name" value="OmpA-like"/>
</dbReference>
<dbReference type="PRINTS" id="PR01021">
    <property type="entry name" value="OMPADOMAIN"/>
</dbReference>
<keyword evidence="4" id="KW-0998">Cell outer membrane</keyword>
<dbReference type="Pfam" id="PF00691">
    <property type="entry name" value="OmpA"/>
    <property type="match status" value="1"/>
</dbReference>